<organism evidence="2 3">
    <name type="scientific">Candidatus Andersenbacteria bacterium RIFCSPHIGHO2_12_FULL_45_11</name>
    <dbReference type="NCBI Taxonomy" id="1797281"/>
    <lineage>
        <taxon>Bacteria</taxon>
        <taxon>Candidatus Anderseniibacteriota</taxon>
    </lineage>
</organism>
<evidence type="ECO:0000313" key="2">
    <source>
        <dbReference type="EMBL" id="OGY33123.1"/>
    </source>
</evidence>
<sequence length="108" mass="11865">MPKSPSENQYPNIARGAKIIMITIAAHSFFFLSCMSDINTTASKNATPIIIPWRSPNTAGIRFMNESDKIAGFESPSRESLWTADRLESRAMVRSGNGSPWGNTISNT</sequence>
<gene>
    <name evidence="2" type="ORF">A3D99_01540</name>
</gene>
<dbReference type="EMBL" id="MHHR01000033">
    <property type="protein sequence ID" value="OGY33123.1"/>
    <property type="molecule type" value="Genomic_DNA"/>
</dbReference>
<reference evidence="2 3" key="1">
    <citation type="journal article" date="2016" name="Nat. Commun.">
        <title>Thousands of microbial genomes shed light on interconnected biogeochemical processes in an aquifer system.</title>
        <authorList>
            <person name="Anantharaman K."/>
            <person name="Brown C.T."/>
            <person name="Hug L.A."/>
            <person name="Sharon I."/>
            <person name="Castelle C.J."/>
            <person name="Probst A.J."/>
            <person name="Thomas B.C."/>
            <person name="Singh A."/>
            <person name="Wilkins M.J."/>
            <person name="Karaoz U."/>
            <person name="Brodie E.L."/>
            <person name="Williams K.H."/>
            <person name="Hubbard S.S."/>
            <person name="Banfield J.F."/>
        </authorList>
    </citation>
    <scope>NUCLEOTIDE SEQUENCE [LARGE SCALE GENOMIC DNA]</scope>
</reference>
<dbReference type="AlphaFoldDB" id="A0A1G1WZI9"/>
<accession>A0A1G1WZI9</accession>
<dbReference type="Proteomes" id="UP000177528">
    <property type="component" value="Unassembled WGS sequence"/>
</dbReference>
<keyword evidence="1" id="KW-1133">Transmembrane helix</keyword>
<protein>
    <submittedName>
        <fullName evidence="2">Uncharacterized protein</fullName>
    </submittedName>
</protein>
<evidence type="ECO:0000256" key="1">
    <source>
        <dbReference type="SAM" id="Phobius"/>
    </source>
</evidence>
<evidence type="ECO:0000313" key="3">
    <source>
        <dbReference type="Proteomes" id="UP000177528"/>
    </source>
</evidence>
<keyword evidence="1" id="KW-0812">Transmembrane</keyword>
<comment type="caution">
    <text evidence="2">The sequence shown here is derived from an EMBL/GenBank/DDBJ whole genome shotgun (WGS) entry which is preliminary data.</text>
</comment>
<proteinExistence type="predicted"/>
<name>A0A1G1WZI9_9BACT</name>
<dbReference type="PROSITE" id="PS51257">
    <property type="entry name" value="PROKAR_LIPOPROTEIN"/>
    <property type="match status" value="1"/>
</dbReference>
<keyword evidence="1" id="KW-0472">Membrane</keyword>
<feature type="transmembrane region" description="Helical" evidence="1">
    <location>
        <begin position="12"/>
        <end position="32"/>
    </location>
</feature>